<dbReference type="SMART" id="SM00360">
    <property type="entry name" value="RRM"/>
    <property type="match status" value="1"/>
</dbReference>
<feature type="compositionally biased region" description="Low complexity" evidence="6">
    <location>
        <begin position="407"/>
        <end position="422"/>
    </location>
</feature>
<feature type="compositionally biased region" description="Polar residues" evidence="6">
    <location>
        <begin position="1"/>
        <end position="35"/>
    </location>
</feature>
<name>A0A135SL60_9PEZI</name>
<dbReference type="EMBL" id="JFBX01000521">
    <property type="protein sequence ID" value="KXH36659.1"/>
    <property type="molecule type" value="Genomic_DNA"/>
</dbReference>
<dbReference type="PANTHER" id="PTHR13112:SF0">
    <property type="entry name" value="FI21285P1"/>
    <property type="match status" value="1"/>
</dbReference>
<evidence type="ECO:0000313" key="8">
    <source>
        <dbReference type="EMBL" id="KXH36659.1"/>
    </source>
</evidence>
<dbReference type="CDD" id="cd00590">
    <property type="entry name" value="RRM_SF"/>
    <property type="match status" value="1"/>
</dbReference>
<organism evidence="8 9">
    <name type="scientific">Colletotrichum simmondsii</name>
    <dbReference type="NCBI Taxonomy" id="703756"/>
    <lineage>
        <taxon>Eukaryota</taxon>
        <taxon>Fungi</taxon>
        <taxon>Dikarya</taxon>
        <taxon>Ascomycota</taxon>
        <taxon>Pezizomycotina</taxon>
        <taxon>Sordariomycetes</taxon>
        <taxon>Hypocreomycetidae</taxon>
        <taxon>Glomerellales</taxon>
        <taxon>Glomerellaceae</taxon>
        <taxon>Colletotrichum</taxon>
        <taxon>Colletotrichum acutatum species complex</taxon>
    </lineage>
</organism>
<dbReference type="InterPro" id="IPR012677">
    <property type="entry name" value="Nucleotide-bd_a/b_plait_sf"/>
</dbReference>
<evidence type="ECO:0000256" key="6">
    <source>
        <dbReference type="SAM" id="MobiDB-lite"/>
    </source>
</evidence>
<keyword evidence="4" id="KW-0539">Nucleus</keyword>
<dbReference type="Pfam" id="PF03467">
    <property type="entry name" value="Smg4_UPF3"/>
    <property type="match status" value="1"/>
</dbReference>
<sequence length="652" mass="67415">MATSGAQGASRKTNGVLSVSGQQATTDAPKSNKSRTPVEGDKVVIRRLPPGMTEQELWNNLGDEWKAGNGLVSWHNFEAGKISHDPAKPSRPGRVYLHVLKRESLNTLSNLIQAKSWEDAKMTSNSASLVGPPVLEFAIYNKVPSSKKRTDPRQGTIDQDPEFMAFLQSLTNPEIDKDNESSENKDVEETKPETKVTTTPLIEFLKEKKANKQKEAAAAKSAKQARQDSSTKGKSSASTAEDSKKGKKDSKGDKSADKPKETVKILTKKATADAVKAAEAVASQITQASSSSSLDQPKSRRAGIAAAARILQRDLGISPGSAHRRARLDAAKAEADSKGTSSKEAAQPVVEALAAAPPPVTAPAPASSAASQTPERNATPTAPKSGRSRRGGGGKNTSANESKGKSTEASGSSSAPAPAKAPVILLKKKDEEKNKEKATKADKEASSSNSQPAAAPANAKSNAPTGPKASGKGSNAKKSTAAVTAGVTRGFVKHANPSQGVTEALLKQAMEVFGTVTFVEIDKRKGFAYVDFSDHDGLVKAVAASPIQVAQGTVQVLERKEKKPAASNSNSNANNSNSSNAANTAAASSSSAAPSTTNASNSNATPSEKPEHHKRTRRGRGGGKAAAAGASGSNSGNKDAARESAAPAAGTG</sequence>
<dbReference type="GO" id="GO:0045727">
    <property type="term" value="P:positive regulation of translation"/>
    <property type="evidence" value="ECO:0007669"/>
    <property type="project" value="TreeGrafter"/>
</dbReference>
<keyword evidence="9" id="KW-1185">Reference proteome</keyword>
<feature type="compositionally biased region" description="Basic residues" evidence="6">
    <location>
        <begin position="612"/>
        <end position="621"/>
    </location>
</feature>
<dbReference type="OrthoDB" id="18087at2759"/>
<feature type="compositionally biased region" description="Basic and acidic residues" evidence="6">
    <location>
        <begin position="327"/>
        <end position="337"/>
    </location>
</feature>
<feature type="compositionally biased region" description="Low complexity" evidence="6">
    <location>
        <begin position="446"/>
        <end position="481"/>
    </location>
</feature>
<dbReference type="GO" id="GO:0000184">
    <property type="term" value="P:nuclear-transcribed mRNA catabolic process, nonsense-mediated decay"/>
    <property type="evidence" value="ECO:0007669"/>
    <property type="project" value="UniProtKB-KW"/>
</dbReference>
<protein>
    <submittedName>
        <fullName evidence="8">Smg-4/UPF3 family protein</fullName>
    </submittedName>
</protein>
<feature type="compositionally biased region" description="Basic and acidic residues" evidence="6">
    <location>
        <begin position="427"/>
        <end position="445"/>
    </location>
</feature>
<feature type="compositionally biased region" description="Low complexity" evidence="6">
    <location>
        <begin position="565"/>
        <end position="607"/>
    </location>
</feature>
<feature type="region of interest" description="Disordered" evidence="6">
    <location>
        <begin position="172"/>
        <end position="201"/>
    </location>
</feature>
<dbReference type="GO" id="GO:0005737">
    <property type="term" value="C:cytoplasm"/>
    <property type="evidence" value="ECO:0007669"/>
    <property type="project" value="TreeGrafter"/>
</dbReference>
<comment type="caution">
    <text evidence="8">The sequence shown here is derived from an EMBL/GenBank/DDBJ whole genome shotgun (WGS) entry which is preliminary data.</text>
</comment>
<evidence type="ECO:0000256" key="5">
    <source>
        <dbReference type="PROSITE-ProRule" id="PRU00176"/>
    </source>
</evidence>
<dbReference type="PANTHER" id="PTHR13112">
    <property type="entry name" value="UPF3 REGULATOR OF NONSENSE TRANSCRIPTS-LIKE PROTEIN"/>
    <property type="match status" value="1"/>
</dbReference>
<comment type="subcellular location">
    <subcellularLocation>
        <location evidence="1">Nucleus</location>
    </subcellularLocation>
</comment>
<keyword evidence="5" id="KW-0694">RNA-binding</keyword>
<feature type="compositionally biased region" description="Low complexity" evidence="6">
    <location>
        <begin position="625"/>
        <end position="638"/>
    </location>
</feature>
<evidence type="ECO:0000256" key="2">
    <source>
        <dbReference type="ARBA" id="ARBA00005991"/>
    </source>
</evidence>
<dbReference type="Proteomes" id="UP000070328">
    <property type="component" value="Unassembled WGS sequence"/>
</dbReference>
<feature type="compositionally biased region" description="Low complexity" evidence="6">
    <location>
        <begin position="268"/>
        <end position="282"/>
    </location>
</feature>
<evidence type="ECO:0000256" key="4">
    <source>
        <dbReference type="ARBA" id="ARBA00023242"/>
    </source>
</evidence>
<feature type="domain" description="RRM" evidence="7">
    <location>
        <begin position="488"/>
        <end position="554"/>
    </location>
</feature>
<dbReference type="InterPro" id="IPR039722">
    <property type="entry name" value="Upf3"/>
</dbReference>
<keyword evidence="3" id="KW-0866">Nonsense-mediated mRNA decay</keyword>
<dbReference type="CDD" id="cd12455">
    <property type="entry name" value="RRM_like_Smg4_UPF3"/>
    <property type="match status" value="1"/>
</dbReference>
<dbReference type="Pfam" id="PF00076">
    <property type="entry name" value="RRM_1"/>
    <property type="match status" value="1"/>
</dbReference>
<feature type="compositionally biased region" description="Low complexity" evidence="6">
    <location>
        <begin position="344"/>
        <end position="355"/>
    </location>
</feature>
<feature type="region of interest" description="Disordered" evidence="6">
    <location>
        <begin position="213"/>
        <end position="481"/>
    </location>
</feature>
<feature type="compositionally biased region" description="Low complexity" evidence="6">
    <location>
        <begin position="363"/>
        <end position="375"/>
    </location>
</feature>
<evidence type="ECO:0000259" key="7">
    <source>
        <dbReference type="PROSITE" id="PS50102"/>
    </source>
</evidence>
<evidence type="ECO:0000256" key="3">
    <source>
        <dbReference type="ARBA" id="ARBA00023161"/>
    </source>
</evidence>
<gene>
    <name evidence="8" type="ORF">CSIM01_03053</name>
</gene>
<dbReference type="InterPro" id="IPR000504">
    <property type="entry name" value="RRM_dom"/>
</dbReference>
<comment type="similarity">
    <text evidence="2">Belongs to the RENT3 family.</text>
</comment>
<evidence type="ECO:0000313" key="9">
    <source>
        <dbReference type="Proteomes" id="UP000070328"/>
    </source>
</evidence>
<dbReference type="InterPro" id="IPR035979">
    <property type="entry name" value="RBD_domain_sf"/>
</dbReference>
<feature type="region of interest" description="Disordered" evidence="6">
    <location>
        <begin position="1"/>
        <end position="40"/>
    </location>
</feature>
<dbReference type="GO" id="GO:0003729">
    <property type="term" value="F:mRNA binding"/>
    <property type="evidence" value="ECO:0007669"/>
    <property type="project" value="TreeGrafter"/>
</dbReference>
<feature type="region of interest" description="Disordered" evidence="6">
    <location>
        <begin position="558"/>
        <end position="652"/>
    </location>
</feature>
<reference evidence="8 9" key="1">
    <citation type="submission" date="2014-02" db="EMBL/GenBank/DDBJ databases">
        <title>The genome sequence of Colletotrichum simmondsii CBS122122.</title>
        <authorList>
            <person name="Baroncelli R."/>
            <person name="Thon M.R."/>
        </authorList>
    </citation>
    <scope>NUCLEOTIDE SEQUENCE [LARGE SCALE GENOMIC DNA]</scope>
    <source>
        <strain evidence="8 9">CBS122122</strain>
    </source>
</reference>
<dbReference type="GO" id="GO:0005730">
    <property type="term" value="C:nucleolus"/>
    <property type="evidence" value="ECO:0007669"/>
    <property type="project" value="TreeGrafter"/>
</dbReference>
<dbReference type="InterPro" id="IPR005120">
    <property type="entry name" value="UPF3_dom"/>
</dbReference>
<feature type="compositionally biased region" description="Basic and acidic residues" evidence="6">
    <location>
        <begin position="174"/>
        <end position="194"/>
    </location>
</feature>
<evidence type="ECO:0000256" key="1">
    <source>
        <dbReference type="ARBA" id="ARBA00004123"/>
    </source>
</evidence>
<dbReference type="Gene3D" id="3.30.70.330">
    <property type="match status" value="2"/>
</dbReference>
<dbReference type="SUPFAM" id="SSF54928">
    <property type="entry name" value="RNA-binding domain, RBD"/>
    <property type="match status" value="2"/>
</dbReference>
<dbReference type="AlphaFoldDB" id="A0A135SL60"/>
<feature type="compositionally biased region" description="Basic and acidic residues" evidence="6">
    <location>
        <begin position="241"/>
        <end position="263"/>
    </location>
</feature>
<proteinExistence type="inferred from homology"/>
<accession>A0A135SL60</accession>
<dbReference type="PROSITE" id="PS50102">
    <property type="entry name" value="RRM"/>
    <property type="match status" value="1"/>
</dbReference>